<dbReference type="Pfam" id="PF01565">
    <property type="entry name" value="FAD_binding_4"/>
    <property type="match status" value="1"/>
</dbReference>
<keyword evidence="4" id="KW-0560">Oxidoreductase</keyword>
<dbReference type="Gene3D" id="3.30.70.2740">
    <property type="match status" value="1"/>
</dbReference>
<dbReference type="HOGENOM" id="CLU_017779_9_2_5"/>
<evidence type="ECO:0000256" key="3">
    <source>
        <dbReference type="ARBA" id="ARBA00022827"/>
    </source>
</evidence>
<keyword evidence="3" id="KW-0274">FAD</keyword>
<dbReference type="GO" id="GO:0071949">
    <property type="term" value="F:FAD binding"/>
    <property type="evidence" value="ECO:0007669"/>
    <property type="project" value="InterPro"/>
</dbReference>
<keyword evidence="7" id="KW-1185">Reference proteome</keyword>
<evidence type="ECO:0000259" key="5">
    <source>
        <dbReference type="PROSITE" id="PS51387"/>
    </source>
</evidence>
<dbReference type="STRING" id="1029756.W911_05695"/>
<name>V5SBZ6_9HYPH</name>
<dbReference type="InterPro" id="IPR016169">
    <property type="entry name" value="FAD-bd_PCMH_sub2"/>
</dbReference>
<sequence length="499" mass="52892">MSMIELPLPDPAVLNAREQIVRDLIGICGEDAVISDEDGRRTFETDALTAYRRMPLAVVLPTSTEDVAAVLKYAKARGIKVVPRGAGTSLCGGALPAEDAIVLGVSKMNRVLDLDYRNRFARVETGITNLAISAAVAEEGFFYAPDPSSQLACTLAGNLAMNSGGAHCLKYGVTTNNVLGVKLVTMDGEIVEIGGSYLDAEAYDLLALIVGSEGQFGIITEATVRILRAAEGARPMMIGFETSAKAGICVARIIASGIIPVAIEFMDRPAIEVCEAFAKAGYPTDVEALLIIEVEGSEQEIVDRLAYIASIAHELNPQALVVSASDEQSAKIWKGRKSAFGAIGRLADYYCMDGTIPLGHLPHVLEEISAICARYGLRVANIFHAGDGNLHPLIMYDANSPGEMEKAERAGAEVLKLCVSVGGCLTGEHGVGIEKRDLMKAQFTDEDLAVQLRIKAVFDPDWLLNPGKVFPLDSVEQAMAEADRAARGGVSAAGPAEAA</sequence>
<protein>
    <submittedName>
        <fullName evidence="6">FAD-binding protein</fullName>
    </submittedName>
</protein>
<gene>
    <name evidence="6" type="ORF">W911_05695</name>
</gene>
<dbReference type="Gene3D" id="1.10.45.10">
    <property type="entry name" value="Vanillyl-alcohol Oxidase, Chain A, domain 4"/>
    <property type="match status" value="1"/>
</dbReference>
<dbReference type="InterPro" id="IPR004113">
    <property type="entry name" value="FAD-bd_oxidored_4_C"/>
</dbReference>
<dbReference type="Pfam" id="PF02913">
    <property type="entry name" value="FAD-oxidase_C"/>
    <property type="match status" value="1"/>
</dbReference>
<dbReference type="FunFam" id="1.10.45.10:FF:000001">
    <property type="entry name" value="D-lactate dehydrogenase mitochondrial"/>
    <property type="match status" value="1"/>
</dbReference>
<dbReference type="SUPFAM" id="SSF55103">
    <property type="entry name" value="FAD-linked oxidases, C-terminal domain"/>
    <property type="match status" value="1"/>
</dbReference>
<dbReference type="GO" id="GO:0016491">
    <property type="term" value="F:oxidoreductase activity"/>
    <property type="evidence" value="ECO:0007669"/>
    <property type="project" value="UniProtKB-KW"/>
</dbReference>
<dbReference type="InterPro" id="IPR036318">
    <property type="entry name" value="FAD-bd_PCMH-like_sf"/>
</dbReference>
<dbReference type="PROSITE" id="PS51387">
    <property type="entry name" value="FAD_PCMH"/>
    <property type="match status" value="1"/>
</dbReference>
<evidence type="ECO:0000256" key="2">
    <source>
        <dbReference type="ARBA" id="ARBA00022630"/>
    </source>
</evidence>
<feature type="domain" description="FAD-binding PCMH-type" evidence="5">
    <location>
        <begin position="51"/>
        <end position="229"/>
    </location>
</feature>
<dbReference type="RefSeq" id="WP_023786540.1">
    <property type="nucleotide sequence ID" value="NC_022997.1"/>
</dbReference>
<dbReference type="InterPro" id="IPR051914">
    <property type="entry name" value="FAD-linked_OxidoTrans_Type4"/>
</dbReference>
<evidence type="ECO:0000313" key="6">
    <source>
        <dbReference type="EMBL" id="AHB48007.1"/>
    </source>
</evidence>
<accession>V5SBZ6</accession>
<dbReference type="SUPFAM" id="SSF56176">
    <property type="entry name" value="FAD-binding/transporter-associated domain-like"/>
    <property type="match status" value="1"/>
</dbReference>
<dbReference type="InterPro" id="IPR016166">
    <property type="entry name" value="FAD-bd_PCMH"/>
</dbReference>
<comment type="cofactor">
    <cofactor evidence="1">
        <name>FAD</name>
        <dbReference type="ChEBI" id="CHEBI:57692"/>
    </cofactor>
</comment>
<dbReference type="InterPro" id="IPR006094">
    <property type="entry name" value="Oxid_FAD_bind_N"/>
</dbReference>
<evidence type="ECO:0000313" key="7">
    <source>
        <dbReference type="Proteomes" id="UP000018542"/>
    </source>
</evidence>
<reference evidence="6 7" key="1">
    <citation type="journal article" date="2014" name="Genome Announc.">
        <title>Complete Genome Sequence of Hyphomicrobium nitrativorans Strain NL23, a Denitrifying Bacterium Isolated from Biofilm of a Methanol-Fed Denitrification System Treating Seawater at the Montreal Biodome.</title>
        <authorList>
            <person name="Martineau C."/>
            <person name="Villeneuve C."/>
            <person name="Mauffrey F."/>
            <person name="Villemur R."/>
        </authorList>
    </citation>
    <scope>NUCLEOTIDE SEQUENCE [LARGE SCALE GENOMIC DNA]</scope>
    <source>
        <strain evidence="6">NL23</strain>
    </source>
</reference>
<dbReference type="AlphaFoldDB" id="V5SBZ6"/>
<dbReference type="InterPro" id="IPR016171">
    <property type="entry name" value="Vanillyl_alc_oxidase_C-sub2"/>
</dbReference>
<dbReference type="PANTHER" id="PTHR42934">
    <property type="entry name" value="GLYCOLATE OXIDASE SUBUNIT GLCD"/>
    <property type="match status" value="1"/>
</dbReference>
<organism evidence="6 7">
    <name type="scientific">Hyphomicrobium nitrativorans NL23</name>
    <dbReference type="NCBI Taxonomy" id="1029756"/>
    <lineage>
        <taxon>Bacteria</taxon>
        <taxon>Pseudomonadati</taxon>
        <taxon>Pseudomonadota</taxon>
        <taxon>Alphaproteobacteria</taxon>
        <taxon>Hyphomicrobiales</taxon>
        <taxon>Hyphomicrobiaceae</taxon>
        <taxon>Hyphomicrobium</taxon>
    </lineage>
</organism>
<evidence type="ECO:0000256" key="4">
    <source>
        <dbReference type="ARBA" id="ARBA00023002"/>
    </source>
</evidence>
<dbReference type="InterPro" id="IPR016164">
    <property type="entry name" value="FAD-linked_Oxase-like_C"/>
</dbReference>
<dbReference type="Proteomes" id="UP000018542">
    <property type="component" value="Chromosome"/>
</dbReference>
<dbReference type="KEGG" id="hni:W911_05695"/>
<proteinExistence type="predicted"/>
<evidence type="ECO:0000256" key="1">
    <source>
        <dbReference type="ARBA" id="ARBA00001974"/>
    </source>
</evidence>
<dbReference type="PANTHER" id="PTHR42934:SF1">
    <property type="entry name" value="GLYCOLATE OXIDASE SUBUNIT GLCD"/>
    <property type="match status" value="1"/>
</dbReference>
<dbReference type="OrthoDB" id="9809290at2"/>
<dbReference type="PATRIC" id="fig|1029756.8.peg.1197"/>
<keyword evidence="2" id="KW-0285">Flavoprotein</keyword>
<dbReference type="Gene3D" id="3.30.465.10">
    <property type="match status" value="1"/>
</dbReference>
<dbReference type="EMBL" id="CP006912">
    <property type="protein sequence ID" value="AHB48007.1"/>
    <property type="molecule type" value="Genomic_DNA"/>
</dbReference>